<dbReference type="EMBL" id="AWVF01000370">
    <property type="protein sequence ID" value="ERJ89870.1"/>
    <property type="molecule type" value="Genomic_DNA"/>
</dbReference>
<dbReference type="Gene3D" id="1.10.3210.10">
    <property type="entry name" value="Hypothetical protein af1432"/>
    <property type="match status" value="1"/>
</dbReference>
<protein>
    <recommendedName>
        <fullName evidence="2">Phosphohydrolase-associated domain-containing protein</fullName>
    </recommendedName>
</protein>
<accession>U2KCL7</accession>
<dbReference type="GO" id="GO:0016787">
    <property type="term" value="F:hydrolase activity"/>
    <property type="evidence" value="ECO:0007669"/>
    <property type="project" value="UniProtKB-KW"/>
</dbReference>
<reference evidence="3 4" key="1">
    <citation type="submission" date="2013-07" db="EMBL/GenBank/DDBJ databases">
        <authorList>
            <person name="Weinstock G."/>
            <person name="Sodergren E."/>
            <person name="Wylie T."/>
            <person name="Fulton L."/>
            <person name="Fulton R."/>
            <person name="Fronick C."/>
            <person name="O'Laughlin M."/>
            <person name="Godfrey J."/>
            <person name="Miner T."/>
            <person name="Herter B."/>
            <person name="Appelbaum E."/>
            <person name="Cordes M."/>
            <person name="Lek S."/>
            <person name="Wollam A."/>
            <person name="Pepin K.H."/>
            <person name="Palsikar V.B."/>
            <person name="Mitreva M."/>
            <person name="Wilson R.K."/>
        </authorList>
    </citation>
    <scope>NUCLEOTIDE SEQUENCE [LARGE SCALE GENOMIC DNA]</scope>
    <source>
        <strain evidence="3 4">ATCC 27760</strain>
    </source>
</reference>
<name>U2KCL7_9FIRM</name>
<evidence type="ECO:0000313" key="4">
    <source>
        <dbReference type="Proteomes" id="UP000016662"/>
    </source>
</evidence>
<dbReference type="PATRIC" id="fig|411473.3.peg.2447"/>
<dbReference type="HOGENOM" id="CLU_1617808_0_0_9"/>
<dbReference type="eggNOG" id="COG0232">
    <property type="taxonomic scope" value="Bacteria"/>
</dbReference>
<dbReference type="STRING" id="411473.RUMCAL_02912"/>
<feature type="domain" description="Phosphohydrolase-associated" evidence="2">
    <location>
        <begin position="68"/>
        <end position="155"/>
    </location>
</feature>
<comment type="caution">
    <text evidence="3">The sequence shown here is derived from an EMBL/GenBank/DDBJ whole genome shotgun (WGS) entry which is preliminary data.</text>
</comment>
<dbReference type="Proteomes" id="UP000016662">
    <property type="component" value="Unassembled WGS sequence"/>
</dbReference>
<keyword evidence="4" id="KW-1185">Reference proteome</keyword>
<dbReference type="Pfam" id="PF13286">
    <property type="entry name" value="HD_assoc"/>
    <property type="match status" value="1"/>
</dbReference>
<proteinExistence type="predicted"/>
<sequence length="164" mass="18592">MADTKEGNVVRVADRIAYMNHDIEDAIRAGILQKEELPKDVLEVLGDTKTKRITCLVGAVVEHGSETIGMAPEIQAMHDKLHAFLFERVYYNPIAKQEENKAKLLLETLYTYFISHASLMPPEYLAIAEKEDVHRAVCDYISGMSDGYAVDLYQELFIPKSWKS</sequence>
<dbReference type="InterPro" id="IPR026875">
    <property type="entry name" value="PHydrolase_assoc_dom"/>
</dbReference>
<evidence type="ECO:0000313" key="3">
    <source>
        <dbReference type="EMBL" id="ERJ89870.1"/>
    </source>
</evidence>
<gene>
    <name evidence="3" type="ORF">RUMCAL_02912</name>
</gene>
<dbReference type="SUPFAM" id="SSF109604">
    <property type="entry name" value="HD-domain/PDEase-like"/>
    <property type="match status" value="1"/>
</dbReference>
<dbReference type="AlphaFoldDB" id="U2KCL7"/>
<evidence type="ECO:0000256" key="1">
    <source>
        <dbReference type="ARBA" id="ARBA00022801"/>
    </source>
</evidence>
<keyword evidence="1" id="KW-0378">Hydrolase</keyword>
<organism evidence="3 4">
    <name type="scientific">Ruminococcus callidus ATCC 27760</name>
    <dbReference type="NCBI Taxonomy" id="411473"/>
    <lineage>
        <taxon>Bacteria</taxon>
        <taxon>Bacillati</taxon>
        <taxon>Bacillota</taxon>
        <taxon>Clostridia</taxon>
        <taxon>Eubacteriales</taxon>
        <taxon>Oscillospiraceae</taxon>
        <taxon>Ruminococcus</taxon>
    </lineage>
</organism>
<evidence type="ECO:0000259" key="2">
    <source>
        <dbReference type="Pfam" id="PF13286"/>
    </source>
</evidence>